<dbReference type="EMBL" id="BAABFT010000001">
    <property type="protein sequence ID" value="GAA4309326.1"/>
    <property type="molecule type" value="Genomic_DNA"/>
</dbReference>
<evidence type="ECO:0000313" key="3">
    <source>
        <dbReference type="Proteomes" id="UP001500582"/>
    </source>
</evidence>
<dbReference type="Pfam" id="PF13628">
    <property type="entry name" value="DUF4142"/>
    <property type="match status" value="1"/>
</dbReference>
<dbReference type="PROSITE" id="PS51257">
    <property type="entry name" value="PROKAR_LIPOPROTEIN"/>
    <property type="match status" value="1"/>
</dbReference>
<reference evidence="3" key="1">
    <citation type="journal article" date="2019" name="Int. J. Syst. Evol. Microbiol.">
        <title>The Global Catalogue of Microorganisms (GCM) 10K type strain sequencing project: providing services to taxonomists for standard genome sequencing and annotation.</title>
        <authorList>
            <consortium name="The Broad Institute Genomics Platform"/>
            <consortium name="The Broad Institute Genome Sequencing Center for Infectious Disease"/>
            <person name="Wu L."/>
            <person name="Ma J."/>
        </authorList>
    </citation>
    <scope>NUCLEOTIDE SEQUENCE [LARGE SCALE GENOMIC DNA]</scope>
    <source>
        <strain evidence="3">JCM 17705</strain>
    </source>
</reference>
<gene>
    <name evidence="2" type="ORF">GCM10023149_03560</name>
</gene>
<dbReference type="PANTHER" id="PTHR38593">
    <property type="entry name" value="BLR2558 PROTEIN"/>
    <property type="match status" value="1"/>
</dbReference>
<sequence length="176" mass="19419">MRKINCVAVAIAALMLLQACDERRGKNYNDQTTLGSRESVFIKDGLESGMTEVEAANVAKEQSQNSRVIKFAQMMIDDHTKAGDELKKIQSDLQAPAVDSINTDHQQTIADLSKLSGAEFDHAYLEMMANEHEKIIHTFQEGSQLKNTALSKFAKSNLPVIKMHLDSAKAIVASLK</sequence>
<protein>
    <submittedName>
        <fullName evidence="2">DUF4142 domain-containing protein</fullName>
    </submittedName>
</protein>
<keyword evidence="3" id="KW-1185">Reference proteome</keyword>
<dbReference type="Gene3D" id="1.20.1260.10">
    <property type="match status" value="1"/>
</dbReference>
<dbReference type="Proteomes" id="UP001500582">
    <property type="component" value="Unassembled WGS sequence"/>
</dbReference>
<organism evidence="2 3">
    <name type="scientific">Mucilaginibacter gynuensis</name>
    <dbReference type="NCBI Taxonomy" id="1302236"/>
    <lineage>
        <taxon>Bacteria</taxon>
        <taxon>Pseudomonadati</taxon>
        <taxon>Bacteroidota</taxon>
        <taxon>Sphingobacteriia</taxon>
        <taxon>Sphingobacteriales</taxon>
        <taxon>Sphingobacteriaceae</taxon>
        <taxon>Mucilaginibacter</taxon>
    </lineage>
</organism>
<dbReference type="PANTHER" id="PTHR38593:SF1">
    <property type="entry name" value="BLR2558 PROTEIN"/>
    <property type="match status" value="1"/>
</dbReference>
<proteinExistence type="predicted"/>
<evidence type="ECO:0000313" key="2">
    <source>
        <dbReference type="EMBL" id="GAA4309326.1"/>
    </source>
</evidence>
<dbReference type="InterPro" id="IPR025419">
    <property type="entry name" value="DUF4142"/>
</dbReference>
<dbReference type="InterPro" id="IPR012347">
    <property type="entry name" value="Ferritin-like"/>
</dbReference>
<accession>A0ABP8FR28</accession>
<comment type="caution">
    <text evidence="2">The sequence shown here is derived from an EMBL/GenBank/DDBJ whole genome shotgun (WGS) entry which is preliminary data.</text>
</comment>
<name>A0ABP8FR28_9SPHI</name>
<feature type="domain" description="DUF4142" evidence="1">
    <location>
        <begin position="40"/>
        <end position="171"/>
    </location>
</feature>
<dbReference type="RefSeq" id="WP_345209262.1">
    <property type="nucleotide sequence ID" value="NZ_BAABFT010000001.1"/>
</dbReference>
<evidence type="ECO:0000259" key="1">
    <source>
        <dbReference type="Pfam" id="PF13628"/>
    </source>
</evidence>